<dbReference type="EMBL" id="LAZR01011171">
    <property type="protein sequence ID" value="KKM63051.1"/>
    <property type="molecule type" value="Genomic_DNA"/>
</dbReference>
<evidence type="ECO:0000313" key="1">
    <source>
        <dbReference type="EMBL" id="KKM63051.1"/>
    </source>
</evidence>
<comment type="caution">
    <text evidence="1">The sequence shown here is derived from an EMBL/GenBank/DDBJ whole genome shotgun (WGS) entry which is preliminary data.</text>
</comment>
<protein>
    <submittedName>
        <fullName evidence="1">Uncharacterized protein</fullName>
    </submittedName>
</protein>
<sequence length="96" mass="10708">MTQTLTIRWQDEQAIRTLRTTRMMGPAAIAKKLDLPLVTVEAICTLARRQTSNGMFACLWHGGRNVRGQGVRCRCAVDIVLPGGICLACRTRETMF</sequence>
<dbReference type="AlphaFoldDB" id="A0A0F9JKX4"/>
<reference evidence="1" key="1">
    <citation type="journal article" date="2015" name="Nature">
        <title>Complex archaea that bridge the gap between prokaryotes and eukaryotes.</title>
        <authorList>
            <person name="Spang A."/>
            <person name="Saw J.H."/>
            <person name="Jorgensen S.L."/>
            <person name="Zaremba-Niedzwiedzka K."/>
            <person name="Martijn J."/>
            <person name="Lind A.E."/>
            <person name="van Eijk R."/>
            <person name="Schleper C."/>
            <person name="Guy L."/>
            <person name="Ettema T.J."/>
        </authorList>
    </citation>
    <scope>NUCLEOTIDE SEQUENCE</scope>
</reference>
<name>A0A0F9JKX4_9ZZZZ</name>
<proteinExistence type="predicted"/>
<accession>A0A0F9JKX4</accession>
<gene>
    <name evidence="1" type="ORF">LCGC14_1515460</name>
</gene>
<organism evidence="1">
    <name type="scientific">marine sediment metagenome</name>
    <dbReference type="NCBI Taxonomy" id="412755"/>
    <lineage>
        <taxon>unclassified sequences</taxon>
        <taxon>metagenomes</taxon>
        <taxon>ecological metagenomes</taxon>
    </lineage>
</organism>